<dbReference type="Pfam" id="PF09286">
    <property type="entry name" value="Pro-kuma_activ"/>
    <property type="match status" value="1"/>
</dbReference>
<feature type="active site" description="Charge relay system" evidence="9">
    <location>
        <position position="308"/>
    </location>
</feature>
<evidence type="ECO:0000256" key="3">
    <source>
        <dbReference type="ARBA" id="ARBA00022801"/>
    </source>
</evidence>
<keyword evidence="6" id="KW-0865">Zymogen</keyword>
<proteinExistence type="predicted"/>
<dbReference type="InterPro" id="IPR000209">
    <property type="entry name" value="Peptidase_S8/S53_dom"/>
</dbReference>
<dbReference type="InterPro" id="IPR050819">
    <property type="entry name" value="Tripeptidyl-peptidase_I"/>
</dbReference>
<evidence type="ECO:0000313" key="14">
    <source>
        <dbReference type="Proteomes" id="UP000789595"/>
    </source>
</evidence>
<comment type="catalytic activity">
    <reaction evidence="7">
        <text>Hydrolysis of proteins with broad specificity for peptide bonds, and a preference for a large uncharged residue in P1. Hydrolyzes peptide amides.</text>
        <dbReference type="EC" id="3.4.21.62"/>
    </reaction>
</comment>
<feature type="active site" description="Charge relay system" evidence="9">
    <location>
        <position position="508"/>
    </location>
</feature>
<evidence type="ECO:0000256" key="10">
    <source>
        <dbReference type="SAM" id="SignalP"/>
    </source>
</evidence>
<gene>
    <name evidence="12" type="ORF">PCAL00307_LOCUS9721</name>
    <name evidence="13" type="ORF">PECAL_1P07550</name>
</gene>
<evidence type="ECO:0000259" key="11">
    <source>
        <dbReference type="PROSITE" id="PS51695"/>
    </source>
</evidence>
<dbReference type="InterPro" id="IPR030400">
    <property type="entry name" value="Sedolisin_dom"/>
</dbReference>
<keyword evidence="3 9" id="KW-0378">Hydrolase</keyword>
<keyword evidence="14" id="KW-1185">Reference proteome</keyword>
<dbReference type="SUPFAM" id="SSF54897">
    <property type="entry name" value="Protease propeptides/inhibitors"/>
    <property type="match status" value="1"/>
</dbReference>
<keyword evidence="10" id="KW-0732">Signal</keyword>
<evidence type="ECO:0000256" key="9">
    <source>
        <dbReference type="PROSITE-ProRule" id="PRU01032"/>
    </source>
</evidence>
<dbReference type="Proteomes" id="UP000789595">
    <property type="component" value="Unassembled WGS sequence"/>
</dbReference>
<dbReference type="PROSITE" id="PS51695">
    <property type="entry name" value="SEDOLISIN"/>
    <property type="match status" value="1"/>
</dbReference>
<feature type="chain" id="PRO_5035594052" description="subtilisin" evidence="10">
    <location>
        <begin position="19"/>
        <end position="591"/>
    </location>
</feature>
<dbReference type="AlphaFoldDB" id="A0A7S3ZUM0"/>
<protein>
    <recommendedName>
        <fullName evidence="8">subtilisin</fullName>
        <ecNumber evidence="8">3.4.21.62</ecNumber>
    </recommendedName>
</protein>
<dbReference type="Pfam" id="PF00082">
    <property type="entry name" value="Peptidase_S8"/>
    <property type="match status" value="1"/>
</dbReference>
<sequence length="591" mass="63153">MFFRSALIFVLGASAATAVSLEAKKAPRTPVEAKEAPRTIMEQDVTVFEAPRWARGERVKGDEPVTLTFFLKHCPYQFAKFHADLTDRSDPASPNYGKWLDVEGVKARLKPSADALEAVKNFVESMGGVPAVDKFESVVSTTVPAKSVEEHLATVLHHHGHTERNAQVIRAVKAYSLPTEVAKHVSVVGDLVRFPRLKPAALVQEAHPTEAVDDDSAWTKCGSSYSGFVNPHVLAERYGFEFPKLSHAKGNSLGLAEFQRQYYDDPDLEAFTKACKLQTNVTVSKVEGGNDPKACSGGFQGCVESLLDIEYAGAVAGAIPLKVYYATDYSLLSWANQLLSKDGVPPVHSVSYGNDEAQQTGRAYMDSVNTAFAKLSATGVTILFAAGDQGVWGREGVGTKYHPDFPAGSPYVTAVGGTDFKEKGTIGEETTWPDGGSGFSNDFTRPKWQDSYVEKYLAEAKGSLPKFPHVYNASSRAYPDLSALAGVVNAYLVALEGGKRFASVGGTSAASPVVAGIIAQINDRRLSAGKSPLGWLNPALYKCGEGVFNDVTTGKTSGGIVGGFPAAKGWDAATGFGTVQYKPLAKCLVAN</sequence>
<dbReference type="SUPFAM" id="SSF52743">
    <property type="entry name" value="Subtilisin-like"/>
    <property type="match status" value="1"/>
</dbReference>
<dbReference type="EMBL" id="HBIW01011361">
    <property type="protein sequence ID" value="CAE0694285.1"/>
    <property type="molecule type" value="Transcribed_RNA"/>
</dbReference>
<organism evidence="12">
    <name type="scientific">Pelagomonas calceolata</name>
    <dbReference type="NCBI Taxonomy" id="35677"/>
    <lineage>
        <taxon>Eukaryota</taxon>
        <taxon>Sar</taxon>
        <taxon>Stramenopiles</taxon>
        <taxon>Ochrophyta</taxon>
        <taxon>Pelagophyceae</taxon>
        <taxon>Pelagomonadales</taxon>
        <taxon>Pelagomonadaceae</taxon>
        <taxon>Pelagomonas</taxon>
    </lineage>
</organism>
<dbReference type="Gene3D" id="3.40.50.200">
    <property type="entry name" value="Peptidase S8/S53 domain"/>
    <property type="match status" value="1"/>
</dbReference>
<evidence type="ECO:0000256" key="4">
    <source>
        <dbReference type="ARBA" id="ARBA00022825"/>
    </source>
</evidence>
<accession>A0A7S3ZUM0</accession>
<feature type="binding site" evidence="9">
    <location>
        <position position="550"/>
    </location>
    <ligand>
        <name>Ca(2+)</name>
        <dbReference type="ChEBI" id="CHEBI:29108"/>
    </ligand>
</feature>
<dbReference type="InterPro" id="IPR015366">
    <property type="entry name" value="S53_propep"/>
</dbReference>
<evidence type="ECO:0000256" key="8">
    <source>
        <dbReference type="ARBA" id="ARBA00023619"/>
    </source>
</evidence>
<feature type="binding site" evidence="9">
    <location>
        <position position="551"/>
    </location>
    <ligand>
        <name>Ca(2+)</name>
        <dbReference type="ChEBI" id="CHEBI:29108"/>
    </ligand>
</feature>
<keyword evidence="1 9" id="KW-0645">Protease</keyword>
<feature type="domain" description="Peptidase S53" evidence="11">
    <location>
        <begin position="228"/>
        <end position="591"/>
    </location>
</feature>
<keyword evidence="4 9" id="KW-0720">Serine protease</keyword>
<evidence type="ECO:0000256" key="2">
    <source>
        <dbReference type="ARBA" id="ARBA00022723"/>
    </source>
</evidence>
<feature type="binding site" evidence="9">
    <location>
        <position position="569"/>
    </location>
    <ligand>
        <name>Ca(2+)</name>
        <dbReference type="ChEBI" id="CHEBI:29108"/>
    </ligand>
</feature>
<reference evidence="12" key="1">
    <citation type="submission" date="2021-01" db="EMBL/GenBank/DDBJ databases">
        <authorList>
            <person name="Corre E."/>
            <person name="Pelletier E."/>
            <person name="Niang G."/>
            <person name="Scheremetjew M."/>
            <person name="Finn R."/>
            <person name="Kale V."/>
            <person name="Holt S."/>
            <person name="Cochrane G."/>
            <person name="Meng A."/>
            <person name="Brown T."/>
            <person name="Cohen L."/>
        </authorList>
    </citation>
    <scope>NUCLEOTIDE SEQUENCE</scope>
    <source>
        <strain evidence="12">CCMP1756</strain>
    </source>
</reference>
<dbReference type="CDD" id="cd11377">
    <property type="entry name" value="Pro-peptidase_S53"/>
    <property type="match status" value="1"/>
</dbReference>
<dbReference type="OrthoDB" id="409122at2759"/>
<keyword evidence="2 9" id="KW-0479">Metal-binding</keyword>
<evidence type="ECO:0000256" key="7">
    <source>
        <dbReference type="ARBA" id="ARBA00023529"/>
    </source>
</evidence>
<keyword evidence="5 9" id="KW-0106">Calcium</keyword>
<dbReference type="GO" id="GO:0008240">
    <property type="term" value="F:tripeptidyl-peptidase activity"/>
    <property type="evidence" value="ECO:0007669"/>
    <property type="project" value="TreeGrafter"/>
</dbReference>
<dbReference type="GO" id="GO:0006508">
    <property type="term" value="P:proteolysis"/>
    <property type="evidence" value="ECO:0007669"/>
    <property type="project" value="UniProtKB-KW"/>
</dbReference>
<comment type="cofactor">
    <cofactor evidence="9">
        <name>Ca(2+)</name>
        <dbReference type="ChEBI" id="CHEBI:29108"/>
    </cofactor>
    <text evidence="9">Binds 1 Ca(2+) ion per subunit.</text>
</comment>
<evidence type="ECO:0000256" key="6">
    <source>
        <dbReference type="ARBA" id="ARBA00023145"/>
    </source>
</evidence>
<dbReference type="PANTHER" id="PTHR14218:SF15">
    <property type="entry name" value="TRIPEPTIDYL-PEPTIDASE 1"/>
    <property type="match status" value="1"/>
</dbReference>
<feature type="active site" description="Charge relay system" evidence="9">
    <location>
        <position position="304"/>
    </location>
</feature>
<feature type="binding site" evidence="9">
    <location>
        <position position="571"/>
    </location>
    <ligand>
        <name>Ca(2+)</name>
        <dbReference type="ChEBI" id="CHEBI:29108"/>
    </ligand>
</feature>
<reference evidence="13" key="2">
    <citation type="submission" date="2021-11" db="EMBL/GenBank/DDBJ databases">
        <authorList>
            <consortium name="Genoscope - CEA"/>
            <person name="William W."/>
        </authorList>
    </citation>
    <scope>NUCLEOTIDE SEQUENCE</scope>
</reference>
<dbReference type="EMBL" id="CAKKNE010000001">
    <property type="protein sequence ID" value="CAH0364396.1"/>
    <property type="molecule type" value="Genomic_DNA"/>
</dbReference>
<dbReference type="SMART" id="SM00944">
    <property type="entry name" value="Pro-kuma_activ"/>
    <property type="match status" value="1"/>
</dbReference>
<dbReference type="PANTHER" id="PTHR14218">
    <property type="entry name" value="PROTEASE S8 TRIPEPTIDYL PEPTIDASE I CLN2"/>
    <property type="match status" value="1"/>
</dbReference>
<dbReference type="EC" id="3.4.21.62" evidence="8"/>
<dbReference type="CDD" id="cd04056">
    <property type="entry name" value="Peptidases_S53"/>
    <property type="match status" value="1"/>
</dbReference>
<dbReference type="GO" id="GO:0046872">
    <property type="term" value="F:metal ion binding"/>
    <property type="evidence" value="ECO:0007669"/>
    <property type="project" value="UniProtKB-UniRule"/>
</dbReference>
<dbReference type="GO" id="GO:0004252">
    <property type="term" value="F:serine-type endopeptidase activity"/>
    <property type="evidence" value="ECO:0007669"/>
    <property type="project" value="UniProtKB-UniRule"/>
</dbReference>
<dbReference type="InterPro" id="IPR023828">
    <property type="entry name" value="Peptidase_S8_Ser-AS"/>
</dbReference>
<evidence type="ECO:0000313" key="12">
    <source>
        <dbReference type="EMBL" id="CAE0694285.1"/>
    </source>
</evidence>
<feature type="signal peptide" evidence="10">
    <location>
        <begin position="1"/>
        <end position="18"/>
    </location>
</feature>
<dbReference type="PROSITE" id="PS00138">
    <property type="entry name" value="SUBTILASE_SER"/>
    <property type="match status" value="1"/>
</dbReference>
<name>A0A7S3ZUM0_9STRA</name>
<evidence type="ECO:0000313" key="13">
    <source>
        <dbReference type="EMBL" id="CAH0364396.1"/>
    </source>
</evidence>
<dbReference type="InterPro" id="IPR036852">
    <property type="entry name" value="Peptidase_S8/S53_dom_sf"/>
</dbReference>
<evidence type="ECO:0000256" key="1">
    <source>
        <dbReference type="ARBA" id="ARBA00022670"/>
    </source>
</evidence>
<evidence type="ECO:0000256" key="5">
    <source>
        <dbReference type="ARBA" id="ARBA00022837"/>
    </source>
</evidence>